<dbReference type="PRINTS" id="PR00465">
    <property type="entry name" value="EP450IV"/>
</dbReference>
<proteinExistence type="inferred from homology"/>
<comment type="subcellular location">
    <subcellularLocation>
        <location evidence="4">Endoplasmic reticulum membrane</location>
        <topology evidence="4">Peripheral membrane protein</topology>
    </subcellularLocation>
    <subcellularLocation>
        <location evidence="3">Microsome membrane</location>
        <topology evidence="3">Peripheral membrane protein</topology>
    </subcellularLocation>
</comment>
<keyword evidence="15" id="KW-0472">Membrane</keyword>
<evidence type="ECO:0000256" key="5">
    <source>
        <dbReference type="ARBA" id="ARBA00010617"/>
    </source>
</evidence>
<dbReference type="InterPro" id="IPR001128">
    <property type="entry name" value="Cyt_P450"/>
</dbReference>
<dbReference type="GO" id="GO:0020037">
    <property type="term" value="F:heme binding"/>
    <property type="evidence" value="ECO:0007669"/>
    <property type="project" value="InterPro"/>
</dbReference>
<dbReference type="OrthoDB" id="6408550at2759"/>
<sequence>MAERSKALRSGRSPLRWAWVRIPLLTKGPPTQSSRNCCFGASVIMDVGTIVVLLLILISTALFYWYYNKNLDYWKKRNIPYVKPLPFLGSILDVVTKPFHEIEDLRRKKHGRIYGHFEGVRAVLSVAEPPLLRDILVKDFHIFPQRRSVRMINIFKECAETTLRNFKKASEKGDPVELKRIFGGYTMDVIASSAFSTKIDSHNDPENKFVITARDVFRISFNWRFVLFILCPSVLRWLKISLLPPHALRFFRDATLQIIEERKRTGQTRNDFLQLLMDTAKEVSDDRKSELNEKESDDTSAVYGDVDINHHIFKTVTKKHLSVNELVAQCIIFFIAGYDTTASTLSFATYMLALNPDIQDKVYEELVDALQHTNGELTYEALQNMKYLDNVISETLRLYPPAVRVERMAVADYKLGDTGITIPKGMLVTIPAYAMHRDPELYPDPEKFDPDRFTPEERAKRDPYAYLPFGSGPRNCVGMRFALMEIKVCLALVIATFKINRCPQTKVPLEYFIGAGILQPLDVTVALERRKDNPLVQ</sequence>
<keyword evidence="8" id="KW-0256">Endoplasmic reticulum</keyword>
<accession>A0A8X6P791</accession>
<dbReference type="Pfam" id="PF00067">
    <property type="entry name" value="p450"/>
    <property type="match status" value="2"/>
</dbReference>
<dbReference type="PRINTS" id="PR00385">
    <property type="entry name" value="P450"/>
</dbReference>
<keyword evidence="9 14" id="KW-0560">Oxidoreductase</keyword>
<evidence type="ECO:0000313" key="17">
    <source>
        <dbReference type="Proteomes" id="UP000887013"/>
    </source>
</evidence>
<keyword evidence="15" id="KW-0812">Transmembrane</keyword>
<comment type="function">
    <text evidence="12">Cytochromes P450 are a group of heme-thiolate monooxygenases. They oxidize a variety of structurally unrelated compounds, including steroids, fatty acids, and xenobiotics.</text>
</comment>
<dbReference type="InterPro" id="IPR002403">
    <property type="entry name" value="Cyt_P450_E_grp-IV"/>
</dbReference>
<dbReference type="Proteomes" id="UP000887013">
    <property type="component" value="Unassembled WGS sequence"/>
</dbReference>
<dbReference type="CDD" id="cd11055">
    <property type="entry name" value="CYP3A-like"/>
    <property type="match status" value="1"/>
</dbReference>
<evidence type="ECO:0000256" key="6">
    <source>
        <dbReference type="ARBA" id="ARBA00022617"/>
    </source>
</evidence>
<keyword evidence="6 13" id="KW-0349">Heme</keyword>
<keyword evidence="15" id="KW-1133">Transmembrane helix</keyword>
<keyword evidence="10 13" id="KW-0408">Iron</keyword>
<dbReference type="PANTHER" id="PTHR24302:SF15">
    <property type="entry name" value="FATTY-ACID PEROXYGENASE"/>
    <property type="match status" value="1"/>
</dbReference>
<evidence type="ECO:0000256" key="2">
    <source>
        <dbReference type="ARBA" id="ARBA00003690"/>
    </source>
</evidence>
<dbReference type="Gene3D" id="1.10.630.10">
    <property type="entry name" value="Cytochrome P450"/>
    <property type="match status" value="1"/>
</dbReference>
<dbReference type="GO" id="GO:0005506">
    <property type="term" value="F:iron ion binding"/>
    <property type="evidence" value="ECO:0007669"/>
    <property type="project" value="InterPro"/>
</dbReference>
<keyword evidence="8" id="KW-0492">Microsome</keyword>
<protein>
    <submittedName>
        <fullName evidence="16">Cytochrome P450 3A4</fullName>
    </submittedName>
</protein>
<comment type="caution">
    <text evidence="16">The sequence shown here is derived from an EMBL/GenBank/DDBJ whole genome shotgun (WGS) entry which is preliminary data.</text>
</comment>
<evidence type="ECO:0000256" key="1">
    <source>
        <dbReference type="ARBA" id="ARBA00001971"/>
    </source>
</evidence>
<comment type="similarity">
    <text evidence="5 14">Belongs to the cytochrome P450 family.</text>
</comment>
<organism evidence="16 17">
    <name type="scientific">Nephila pilipes</name>
    <name type="common">Giant wood spider</name>
    <name type="synonym">Nephila maculata</name>
    <dbReference type="NCBI Taxonomy" id="299642"/>
    <lineage>
        <taxon>Eukaryota</taxon>
        <taxon>Metazoa</taxon>
        <taxon>Ecdysozoa</taxon>
        <taxon>Arthropoda</taxon>
        <taxon>Chelicerata</taxon>
        <taxon>Arachnida</taxon>
        <taxon>Araneae</taxon>
        <taxon>Araneomorphae</taxon>
        <taxon>Entelegynae</taxon>
        <taxon>Araneoidea</taxon>
        <taxon>Nephilidae</taxon>
        <taxon>Nephila</taxon>
    </lineage>
</organism>
<evidence type="ECO:0000256" key="12">
    <source>
        <dbReference type="ARBA" id="ARBA00043906"/>
    </source>
</evidence>
<evidence type="ECO:0000256" key="7">
    <source>
        <dbReference type="ARBA" id="ARBA00022723"/>
    </source>
</evidence>
<dbReference type="AlphaFoldDB" id="A0A8X6P791"/>
<evidence type="ECO:0000256" key="4">
    <source>
        <dbReference type="ARBA" id="ARBA00004406"/>
    </source>
</evidence>
<reference evidence="16" key="1">
    <citation type="submission" date="2020-08" db="EMBL/GenBank/DDBJ databases">
        <title>Multicomponent nature underlies the extraordinary mechanical properties of spider dragline silk.</title>
        <authorList>
            <person name="Kono N."/>
            <person name="Nakamura H."/>
            <person name="Mori M."/>
            <person name="Yoshida Y."/>
            <person name="Ohtoshi R."/>
            <person name="Malay A.D."/>
            <person name="Moran D.A.P."/>
            <person name="Tomita M."/>
            <person name="Numata K."/>
            <person name="Arakawa K."/>
        </authorList>
    </citation>
    <scope>NUCLEOTIDE SEQUENCE</scope>
</reference>
<keyword evidence="11 14" id="KW-0503">Monooxygenase</keyword>
<evidence type="ECO:0000256" key="13">
    <source>
        <dbReference type="PIRSR" id="PIRSR602403-1"/>
    </source>
</evidence>
<dbReference type="GO" id="GO:0005789">
    <property type="term" value="C:endoplasmic reticulum membrane"/>
    <property type="evidence" value="ECO:0007669"/>
    <property type="project" value="UniProtKB-SubCell"/>
</dbReference>
<evidence type="ECO:0000256" key="15">
    <source>
        <dbReference type="SAM" id="Phobius"/>
    </source>
</evidence>
<evidence type="ECO:0000256" key="9">
    <source>
        <dbReference type="ARBA" id="ARBA00023002"/>
    </source>
</evidence>
<dbReference type="FunFam" id="1.10.630.10:FF:000182">
    <property type="entry name" value="Cytochrome P450 3A4"/>
    <property type="match status" value="1"/>
</dbReference>
<comment type="cofactor">
    <cofactor evidence="1 13">
        <name>heme</name>
        <dbReference type="ChEBI" id="CHEBI:30413"/>
    </cofactor>
</comment>
<evidence type="ECO:0000256" key="14">
    <source>
        <dbReference type="RuleBase" id="RU000461"/>
    </source>
</evidence>
<dbReference type="InterPro" id="IPR017972">
    <property type="entry name" value="Cyt_P450_CS"/>
</dbReference>
<dbReference type="SUPFAM" id="SSF48264">
    <property type="entry name" value="Cytochrome P450"/>
    <property type="match status" value="1"/>
</dbReference>
<dbReference type="InterPro" id="IPR050705">
    <property type="entry name" value="Cytochrome_P450_3A"/>
</dbReference>
<dbReference type="PANTHER" id="PTHR24302">
    <property type="entry name" value="CYTOCHROME P450 FAMILY 3"/>
    <property type="match status" value="1"/>
</dbReference>
<keyword evidence="17" id="KW-1185">Reference proteome</keyword>
<name>A0A8X6P791_NEPPI</name>
<dbReference type="PROSITE" id="PS00086">
    <property type="entry name" value="CYTOCHROME_P450"/>
    <property type="match status" value="1"/>
</dbReference>
<keyword evidence="7 13" id="KW-0479">Metal-binding</keyword>
<feature type="binding site" description="axial binding residue" evidence="13">
    <location>
        <position position="476"/>
    </location>
    <ligand>
        <name>heme</name>
        <dbReference type="ChEBI" id="CHEBI:30413"/>
    </ligand>
    <ligandPart>
        <name>Fe</name>
        <dbReference type="ChEBI" id="CHEBI:18248"/>
    </ligandPart>
</feature>
<dbReference type="GO" id="GO:0016705">
    <property type="term" value="F:oxidoreductase activity, acting on paired donors, with incorporation or reduction of molecular oxygen"/>
    <property type="evidence" value="ECO:0007669"/>
    <property type="project" value="InterPro"/>
</dbReference>
<evidence type="ECO:0000256" key="8">
    <source>
        <dbReference type="ARBA" id="ARBA00022848"/>
    </source>
</evidence>
<dbReference type="GO" id="GO:0008395">
    <property type="term" value="F:steroid hydroxylase activity"/>
    <property type="evidence" value="ECO:0007669"/>
    <property type="project" value="TreeGrafter"/>
</dbReference>
<evidence type="ECO:0000256" key="10">
    <source>
        <dbReference type="ARBA" id="ARBA00023004"/>
    </source>
</evidence>
<comment type="function">
    <text evidence="2">May be involved in the metabolism of insect hormones and in the breakdown of synthetic insecticides.</text>
</comment>
<evidence type="ECO:0000256" key="11">
    <source>
        <dbReference type="ARBA" id="ARBA00023033"/>
    </source>
</evidence>
<evidence type="ECO:0000256" key="3">
    <source>
        <dbReference type="ARBA" id="ARBA00004174"/>
    </source>
</evidence>
<evidence type="ECO:0000313" key="16">
    <source>
        <dbReference type="EMBL" id="GFT54953.1"/>
    </source>
</evidence>
<dbReference type="EMBL" id="BMAW01017637">
    <property type="protein sequence ID" value="GFT54953.1"/>
    <property type="molecule type" value="Genomic_DNA"/>
</dbReference>
<dbReference type="InterPro" id="IPR036396">
    <property type="entry name" value="Cyt_P450_sf"/>
</dbReference>
<feature type="transmembrane region" description="Helical" evidence="15">
    <location>
        <begin position="43"/>
        <end position="67"/>
    </location>
</feature>
<gene>
    <name evidence="16" type="primary">CYP3A4</name>
    <name evidence="16" type="ORF">NPIL_586121</name>
</gene>